<keyword evidence="1" id="KW-0147">Chitin-binding</keyword>
<feature type="domain" description="LysM" evidence="5">
    <location>
        <begin position="520"/>
        <end position="566"/>
    </location>
</feature>
<protein>
    <recommendedName>
        <fullName evidence="5">LysM domain-containing protein</fullName>
    </recommendedName>
</protein>
<organism evidence="6 7">
    <name type="scientific">Diaporthe vaccinii</name>
    <dbReference type="NCBI Taxonomy" id="105482"/>
    <lineage>
        <taxon>Eukaryota</taxon>
        <taxon>Fungi</taxon>
        <taxon>Dikarya</taxon>
        <taxon>Ascomycota</taxon>
        <taxon>Pezizomycotina</taxon>
        <taxon>Sordariomycetes</taxon>
        <taxon>Sordariomycetidae</taxon>
        <taxon>Diaporthales</taxon>
        <taxon>Diaporthaceae</taxon>
        <taxon>Diaporthe</taxon>
        <taxon>Diaporthe eres species complex</taxon>
    </lineage>
</organism>
<evidence type="ECO:0000256" key="4">
    <source>
        <dbReference type="SAM" id="SignalP"/>
    </source>
</evidence>
<name>A0ABR4EW47_9PEZI</name>
<accession>A0ABR4EW47</accession>
<comment type="caution">
    <text evidence="6">The sequence shown here is derived from an EMBL/GenBank/DDBJ whole genome shotgun (WGS) entry which is preliminary data.</text>
</comment>
<dbReference type="Pfam" id="PF01476">
    <property type="entry name" value="LysM"/>
    <property type="match status" value="4"/>
</dbReference>
<dbReference type="CDD" id="cd00118">
    <property type="entry name" value="LysM"/>
    <property type="match status" value="3"/>
</dbReference>
<feature type="signal peptide" evidence="4">
    <location>
        <begin position="1"/>
        <end position="17"/>
    </location>
</feature>
<dbReference type="InterPro" id="IPR036779">
    <property type="entry name" value="LysM_dom_sf"/>
</dbReference>
<dbReference type="Gene3D" id="3.10.350.10">
    <property type="entry name" value="LysM domain"/>
    <property type="match status" value="3"/>
</dbReference>
<evidence type="ECO:0000256" key="3">
    <source>
        <dbReference type="ARBA" id="ARBA00044955"/>
    </source>
</evidence>
<dbReference type="PANTHER" id="PTHR34997">
    <property type="entry name" value="AM15"/>
    <property type="match status" value="1"/>
</dbReference>
<evidence type="ECO:0000259" key="5">
    <source>
        <dbReference type="PROSITE" id="PS51782"/>
    </source>
</evidence>
<evidence type="ECO:0000313" key="7">
    <source>
        <dbReference type="Proteomes" id="UP001600888"/>
    </source>
</evidence>
<dbReference type="PANTHER" id="PTHR34997:SF1">
    <property type="entry name" value="PEPTIDOGLYCAN-BINDING LYSIN DOMAIN"/>
    <property type="match status" value="1"/>
</dbReference>
<keyword evidence="2" id="KW-0843">Virulence</keyword>
<feature type="domain" description="LysM" evidence="5">
    <location>
        <begin position="607"/>
        <end position="653"/>
    </location>
</feature>
<evidence type="ECO:0000313" key="6">
    <source>
        <dbReference type="EMBL" id="KAL2286673.1"/>
    </source>
</evidence>
<dbReference type="SUPFAM" id="SSF54106">
    <property type="entry name" value="LysM domain"/>
    <property type="match status" value="3"/>
</dbReference>
<evidence type="ECO:0000256" key="1">
    <source>
        <dbReference type="ARBA" id="ARBA00022669"/>
    </source>
</evidence>
<dbReference type="InterPro" id="IPR052210">
    <property type="entry name" value="LysM1-like"/>
</dbReference>
<dbReference type="EMBL" id="JBAWTH010000023">
    <property type="protein sequence ID" value="KAL2286673.1"/>
    <property type="molecule type" value="Genomic_DNA"/>
</dbReference>
<sequence length="661" mass="70672">MLGLLLFLCFGPHVGLGSTLLFNGAPSTIFPDATAPCLAAFNTSLDCDPLVQVLSYDMDRLELTEDSLTALCTASCSSSLVQLESAVASGCGSYEIDFNGAFLSAMQVVDLFAYKYNMSCLADSSGAFCLIVEESWDVAALNNSGKVTWPTFTNKTHPNFDDDPEYGTPSVDSDGNLVDNSDPAPTFSDYGLNLSVMLGQDFYQDGISMDYRGHGWPTALDYDEYPLEIQCSECFLAQYRLGIESQWGEVYDEVSDQVWDNVKQNCQIEWQLAPAHNLSTWPWQSHGIGAVVWSYNATCDQTITYTATADSNFTTANALALENSVPTAALLTLNNYLSGNSIPAGSYCAPASCQVAVVNETTSATNYVDLYDNVTATQFWQWNPHMDSKNLVEGDVVCIGPPGGAYTPVLATPASSTAYTTTATPADPTPSGTVANCGLYYAVAEGDFCNTVALKFSITLDQLYAMNPALLTNCSNLLTGFDYCVATVAVTATTTAAVQTSTTVPAPSATVSGTTSTCYEWYVVESGDSCEKIDTLYGITFDYFRSLNTFVDAACDNIYPGYSYCVNGIAATPSTATATATTTAAATSTLVPAPTSTVAGTTDKCYEWYVVQSGDGCDKIEGIYGITLDYFISLNTYVDAACDNIWAGYAYCVNGIATTTR</sequence>
<proteinExistence type="inferred from homology"/>
<dbReference type="PROSITE" id="PS51782">
    <property type="entry name" value="LYSM"/>
    <property type="match status" value="3"/>
</dbReference>
<keyword evidence="7" id="KW-1185">Reference proteome</keyword>
<feature type="domain" description="LysM" evidence="5">
    <location>
        <begin position="439"/>
        <end position="485"/>
    </location>
</feature>
<gene>
    <name evidence="6" type="ORF">FJTKL_06666</name>
</gene>
<feature type="chain" id="PRO_5045441636" description="LysM domain-containing protein" evidence="4">
    <location>
        <begin position="18"/>
        <end position="661"/>
    </location>
</feature>
<dbReference type="InterPro" id="IPR018392">
    <property type="entry name" value="LysM"/>
</dbReference>
<keyword evidence="4" id="KW-0732">Signal</keyword>
<evidence type="ECO:0000256" key="2">
    <source>
        <dbReference type="ARBA" id="ARBA00023026"/>
    </source>
</evidence>
<dbReference type="SMART" id="SM00257">
    <property type="entry name" value="LysM"/>
    <property type="match status" value="3"/>
</dbReference>
<dbReference type="Proteomes" id="UP001600888">
    <property type="component" value="Unassembled WGS sequence"/>
</dbReference>
<comment type="similarity">
    <text evidence="3">Belongs to the secreted LysM effector family.</text>
</comment>
<reference evidence="6 7" key="1">
    <citation type="submission" date="2024-03" db="EMBL/GenBank/DDBJ databases">
        <title>A high-quality draft genome sequence of Diaporthe vaccinii, a causative agent of upright dieback and viscid rot disease in cranberry plants.</title>
        <authorList>
            <person name="Sarrasin M."/>
            <person name="Lang B.F."/>
            <person name="Burger G."/>
        </authorList>
    </citation>
    <scope>NUCLEOTIDE SEQUENCE [LARGE SCALE GENOMIC DNA]</scope>
    <source>
        <strain evidence="6 7">IS7</strain>
    </source>
</reference>